<keyword evidence="7" id="KW-0479">Metal-binding</keyword>
<evidence type="ECO:0000256" key="10">
    <source>
        <dbReference type="ARBA" id="ARBA00023157"/>
    </source>
</evidence>
<evidence type="ECO:0000313" key="19">
    <source>
        <dbReference type="Proteomes" id="UP000299102"/>
    </source>
</evidence>
<comment type="subunit">
    <text evidence="5">Monomer.</text>
</comment>
<feature type="signal peptide" evidence="15">
    <location>
        <begin position="1"/>
        <end position="16"/>
    </location>
</feature>
<dbReference type="CDD" id="cd11317">
    <property type="entry name" value="AmyAc_bac_euk_AmyA"/>
    <property type="match status" value="2"/>
</dbReference>
<keyword evidence="8" id="KW-0378">Hydrolase</keyword>
<organism evidence="18 19">
    <name type="scientific">Eumeta variegata</name>
    <name type="common">Bagworm moth</name>
    <name type="synonym">Eumeta japonica</name>
    <dbReference type="NCBI Taxonomy" id="151549"/>
    <lineage>
        <taxon>Eukaryota</taxon>
        <taxon>Metazoa</taxon>
        <taxon>Ecdysozoa</taxon>
        <taxon>Arthropoda</taxon>
        <taxon>Hexapoda</taxon>
        <taxon>Insecta</taxon>
        <taxon>Pterygota</taxon>
        <taxon>Neoptera</taxon>
        <taxon>Endopterygota</taxon>
        <taxon>Lepidoptera</taxon>
        <taxon>Glossata</taxon>
        <taxon>Ditrysia</taxon>
        <taxon>Tineoidea</taxon>
        <taxon>Psychidae</taxon>
        <taxon>Oiketicinae</taxon>
        <taxon>Eumeta</taxon>
    </lineage>
</organism>
<evidence type="ECO:0000256" key="7">
    <source>
        <dbReference type="ARBA" id="ARBA00022723"/>
    </source>
</evidence>
<evidence type="ECO:0000256" key="13">
    <source>
        <dbReference type="ARBA" id="ARBA00023295"/>
    </source>
</evidence>
<evidence type="ECO:0000256" key="15">
    <source>
        <dbReference type="SAM" id="SignalP"/>
    </source>
</evidence>
<evidence type="ECO:0000256" key="1">
    <source>
        <dbReference type="ARBA" id="ARBA00000548"/>
    </source>
</evidence>
<keyword evidence="9" id="KW-0106">Calcium</keyword>
<dbReference type="GO" id="GO:0046872">
    <property type="term" value="F:metal ion binding"/>
    <property type="evidence" value="ECO:0007669"/>
    <property type="project" value="UniProtKB-KW"/>
</dbReference>
<name>A0A4C1WSK9_EUMVA</name>
<dbReference type="InterPro" id="IPR031319">
    <property type="entry name" value="A-amylase_C"/>
</dbReference>
<evidence type="ECO:0000256" key="4">
    <source>
        <dbReference type="ARBA" id="ARBA00008061"/>
    </source>
</evidence>
<comment type="similarity">
    <text evidence="4 14">Belongs to the glycosyl hydrolase 13 family.</text>
</comment>
<dbReference type="OrthoDB" id="550577at2759"/>
<feature type="domain" description="Glycosyl hydrolase family 13 catalytic" evidence="17">
    <location>
        <begin position="612"/>
        <end position="972"/>
    </location>
</feature>
<dbReference type="InterPro" id="IPR006046">
    <property type="entry name" value="Alpha_amylase"/>
</dbReference>
<dbReference type="GO" id="GO:0004556">
    <property type="term" value="F:alpha-amylase activity"/>
    <property type="evidence" value="ECO:0007669"/>
    <property type="project" value="UniProtKB-EC"/>
</dbReference>
<feature type="domain" description="Alpha-amylase C-terminal" evidence="16">
    <location>
        <begin position="977"/>
        <end position="1050"/>
    </location>
</feature>
<dbReference type="STRING" id="151549.A0A4C1WSK9"/>
<evidence type="ECO:0000313" key="18">
    <source>
        <dbReference type="EMBL" id="GBP53125.1"/>
    </source>
</evidence>
<keyword evidence="13" id="KW-0326">Glycosidase</keyword>
<feature type="domain" description="Glycosyl hydrolase family 13 catalytic" evidence="17">
    <location>
        <begin position="28"/>
        <end position="476"/>
    </location>
</feature>
<dbReference type="SUPFAM" id="SSF51445">
    <property type="entry name" value="(Trans)glycosidases"/>
    <property type="match status" value="3"/>
</dbReference>
<dbReference type="AlphaFoldDB" id="A0A4C1WSK9"/>
<dbReference type="InterPro" id="IPR006047">
    <property type="entry name" value="GH13_cat_dom"/>
</dbReference>
<comment type="cofactor">
    <cofactor evidence="3">
        <name>chloride</name>
        <dbReference type="ChEBI" id="CHEBI:17996"/>
    </cofactor>
</comment>
<dbReference type="Proteomes" id="UP000299102">
    <property type="component" value="Unassembled WGS sequence"/>
</dbReference>
<evidence type="ECO:0000256" key="11">
    <source>
        <dbReference type="ARBA" id="ARBA00023214"/>
    </source>
</evidence>
<evidence type="ECO:0000256" key="5">
    <source>
        <dbReference type="ARBA" id="ARBA00011245"/>
    </source>
</evidence>
<protein>
    <recommendedName>
        <fullName evidence="6">alpha-amylase</fullName>
        <ecNumber evidence="6">3.2.1.1</ecNumber>
    </recommendedName>
</protein>
<proteinExistence type="inferred from homology"/>
<evidence type="ECO:0000259" key="16">
    <source>
        <dbReference type="SMART" id="SM00632"/>
    </source>
</evidence>
<accession>A0A4C1WSK9</accession>
<comment type="caution">
    <text evidence="18">The sequence shown here is derived from an EMBL/GenBank/DDBJ whole genome shotgun (WGS) entry which is preliminary data.</text>
</comment>
<dbReference type="InterPro" id="IPR017853">
    <property type="entry name" value="GH"/>
</dbReference>
<dbReference type="Gene3D" id="2.60.40.1180">
    <property type="entry name" value="Golgi alpha-mannosidase II"/>
    <property type="match status" value="2"/>
</dbReference>
<evidence type="ECO:0000256" key="8">
    <source>
        <dbReference type="ARBA" id="ARBA00022801"/>
    </source>
</evidence>
<dbReference type="EC" id="3.2.1.1" evidence="6"/>
<dbReference type="SMART" id="SM00632">
    <property type="entry name" value="Aamy_C"/>
    <property type="match status" value="2"/>
</dbReference>
<dbReference type="PANTHER" id="PTHR43447">
    <property type="entry name" value="ALPHA-AMYLASE"/>
    <property type="match status" value="1"/>
</dbReference>
<evidence type="ECO:0000256" key="3">
    <source>
        <dbReference type="ARBA" id="ARBA00001923"/>
    </source>
</evidence>
<dbReference type="Pfam" id="PF02806">
    <property type="entry name" value="Alpha-amylase_C"/>
    <property type="match status" value="2"/>
</dbReference>
<keyword evidence="15" id="KW-0732">Signal</keyword>
<comment type="catalytic activity">
    <reaction evidence="1">
        <text>Endohydrolysis of (1-&gt;4)-alpha-D-glucosidic linkages in polysaccharides containing three or more (1-&gt;4)-alpha-linked D-glucose units.</text>
        <dbReference type="EC" id="3.2.1.1"/>
    </reaction>
</comment>
<dbReference type="SUPFAM" id="SSF51011">
    <property type="entry name" value="Glycosyl hydrolase domain"/>
    <property type="match status" value="2"/>
</dbReference>
<dbReference type="InterPro" id="IPR013780">
    <property type="entry name" value="Glyco_hydro_b"/>
</dbReference>
<dbReference type="Gene3D" id="3.20.20.80">
    <property type="entry name" value="Glycosidases"/>
    <property type="match status" value="3"/>
</dbReference>
<evidence type="ECO:0000256" key="12">
    <source>
        <dbReference type="ARBA" id="ARBA00023277"/>
    </source>
</evidence>
<keyword evidence="11" id="KW-0868">Chloride</keyword>
<dbReference type="SMART" id="SM00642">
    <property type="entry name" value="Aamy"/>
    <property type="match status" value="2"/>
</dbReference>
<keyword evidence="10" id="KW-1015">Disulfide bond</keyword>
<feature type="domain" description="Alpha-amylase C-terminal" evidence="16">
    <location>
        <begin position="485"/>
        <end position="574"/>
    </location>
</feature>
<evidence type="ECO:0000256" key="14">
    <source>
        <dbReference type="RuleBase" id="RU003615"/>
    </source>
</evidence>
<keyword evidence="19" id="KW-1185">Reference proteome</keyword>
<evidence type="ECO:0000259" key="17">
    <source>
        <dbReference type="SMART" id="SM00642"/>
    </source>
</evidence>
<comment type="cofactor">
    <cofactor evidence="2">
        <name>Ca(2+)</name>
        <dbReference type="ChEBI" id="CHEBI:29108"/>
    </cofactor>
</comment>
<gene>
    <name evidence="18" type="ORF">EVAR_97129_1</name>
</gene>
<evidence type="ECO:0000256" key="9">
    <source>
        <dbReference type="ARBA" id="ARBA00022837"/>
    </source>
</evidence>
<evidence type="ECO:0000256" key="2">
    <source>
        <dbReference type="ARBA" id="ARBA00001913"/>
    </source>
</evidence>
<evidence type="ECO:0000256" key="6">
    <source>
        <dbReference type="ARBA" id="ARBA00012595"/>
    </source>
</evidence>
<reference evidence="18 19" key="1">
    <citation type="journal article" date="2019" name="Commun. Biol.">
        <title>The bagworm genome reveals a unique fibroin gene that provides high tensile strength.</title>
        <authorList>
            <person name="Kono N."/>
            <person name="Nakamura H."/>
            <person name="Ohtoshi R."/>
            <person name="Tomita M."/>
            <person name="Numata K."/>
            <person name="Arakawa K."/>
        </authorList>
    </citation>
    <scope>NUCLEOTIDE SEQUENCE [LARGE SCALE GENOMIC DNA]</scope>
</reference>
<sequence length="1134" mass="128470">MKELFLIVLIWGTVRCDHQGTHMWPNRSTIVHLFEWKWKDIADECERFLAPKGFGGVQISPPTENLIIHLADGSRTWYERYQVMSYKLMTRSGNETEFLDMTTRCNRAGVRIYADVVFNHMTGDHPTNVGTAGSTADFKNYSYPAVPYTIQHFHEPHCIIRDYNNANEVRNCELNGLKDLNQSENYVRDEIVSAIDRLIDLGVAGISTGPKTLERCFGIHLREPDDVRRRPTIPDRCLHIRVAHPVGVRSDIFGEAERFRQLVDAAKHMWPKDLEAIYGRLNHLNTNFGFPPNAKPYVYQEVIYYGGEVIKPVEYTSFGAVTEFKVGAELKNVFRGVNALKWLRSWGPAWGLLPANKALVFIDNHDTQRGDGALTYKDPKSYKSAIAFMLAHPYGQPRVMSSYHFGANDQGPPSVGGDILSPLINSVRCTILSYFLAVRHIMCDDMSHPKEKDDTCGNGWVCEHRWRQIYQMVGFRNAVVGTWIDNWWDNNHNQMAFSRGDKGFIAFNLEFDTDLDLRLKTGLPAGVYCDIVTGLRVGSVCNGRKVTVETDGFAHVTLLKSDEDYFLAIHVGPEKNTCYRSKNSRMLRLLVISVLLAVAWGHKNPHYASGRSVMVHLFEWKWDDIAAECERFLGPYGYGGIQISPPNENLVIWEHNRPWWERYQPISYRLVTRSGNEQQFSNMVRRCNNAGVRIYVDAIINHMTGTWRENVGTGGSTANFGNWHYPAVPYGSNDFNWPHCVIQGHDYGCCPDRVRNCELSGLKDLNQGTEYVRGQLVGFMNRLIDMGVAGFRIDAAKHMWPSDLRVIYDRLHNLNTGHGFPSGARPYIYQEVIDLGGEAISRDEYTPLAAVTEFKFGMELSRAFLGGNQLRWLVNWGPAWGLLAHADALTFIDNHDNQRGHGAGGNILTYKNAKPYKAAVAFTLAHPYGEPQIMSSFDFHNTEAGPPMDSSGKHHLSFHKLGHVLRQRLDLRAPLASNLPDGGVQERGREHRPQRLTCLPAGRYCDVVSGTNNNGVCTGKTVNVDGSGRANIYVGAQEFDMFLAIHIGQQHRNNRKYRRRSADFKAVTSRLVQAVSRKTLFGARASDCWKKRRLSKVSPVQTDRSAVRRLMMELEGGHRNSVIKRRNPIEFGLV</sequence>
<dbReference type="PRINTS" id="PR00110">
    <property type="entry name" value="ALPHAAMYLASE"/>
</dbReference>
<dbReference type="EMBL" id="BGZK01000616">
    <property type="protein sequence ID" value="GBP53125.1"/>
    <property type="molecule type" value="Genomic_DNA"/>
</dbReference>
<feature type="chain" id="PRO_5020027663" description="alpha-amylase" evidence="15">
    <location>
        <begin position="17"/>
        <end position="1134"/>
    </location>
</feature>
<dbReference type="Pfam" id="PF00128">
    <property type="entry name" value="Alpha-amylase"/>
    <property type="match status" value="1"/>
</dbReference>
<dbReference type="InterPro" id="IPR006048">
    <property type="entry name" value="A-amylase/branching_C"/>
</dbReference>
<dbReference type="GO" id="GO:0005975">
    <property type="term" value="P:carbohydrate metabolic process"/>
    <property type="evidence" value="ECO:0007669"/>
    <property type="project" value="InterPro"/>
</dbReference>
<keyword evidence="12" id="KW-0119">Carbohydrate metabolism</keyword>